<comment type="caution">
    <text evidence="2">The sequence shown here is derived from an EMBL/GenBank/DDBJ whole genome shotgun (WGS) entry which is preliminary data.</text>
</comment>
<dbReference type="Proteomes" id="UP001589589">
    <property type="component" value="Unassembled WGS sequence"/>
</dbReference>
<evidence type="ECO:0000313" key="2">
    <source>
        <dbReference type="EMBL" id="MFB9064786.1"/>
    </source>
</evidence>
<dbReference type="EMBL" id="JBHMEX010000034">
    <property type="protein sequence ID" value="MFB9064786.1"/>
    <property type="molecule type" value="Genomic_DNA"/>
</dbReference>
<organism evidence="2 3">
    <name type="scientific">Flavobacterium branchiarum</name>
    <dbReference type="NCBI Taxonomy" id="1114870"/>
    <lineage>
        <taxon>Bacteria</taxon>
        <taxon>Pseudomonadati</taxon>
        <taxon>Bacteroidota</taxon>
        <taxon>Flavobacteriia</taxon>
        <taxon>Flavobacteriales</taxon>
        <taxon>Flavobacteriaceae</taxon>
        <taxon>Flavobacterium</taxon>
    </lineage>
</organism>
<protein>
    <recommendedName>
        <fullName evidence="4">DUF4468 domain-containing protein</fullName>
    </recommendedName>
</protein>
<gene>
    <name evidence="2" type="ORF">ACFFUQ_12210</name>
</gene>
<keyword evidence="3" id="KW-1185">Reference proteome</keyword>
<evidence type="ECO:0008006" key="4">
    <source>
        <dbReference type="Google" id="ProtNLM"/>
    </source>
</evidence>
<feature type="signal peptide" evidence="1">
    <location>
        <begin position="1"/>
        <end position="18"/>
    </location>
</feature>
<accession>A0ABV5FML8</accession>
<name>A0ABV5FML8_9FLAO</name>
<keyword evidence="1" id="KW-0732">Signal</keyword>
<proteinExistence type="predicted"/>
<feature type="chain" id="PRO_5045415515" description="DUF4468 domain-containing protein" evidence="1">
    <location>
        <begin position="19"/>
        <end position="190"/>
    </location>
</feature>
<reference evidence="2 3" key="1">
    <citation type="submission" date="2024-09" db="EMBL/GenBank/DDBJ databases">
        <authorList>
            <person name="Sun Q."/>
            <person name="Mori K."/>
        </authorList>
    </citation>
    <scope>NUCLEOTIDE SEQUENCE [LARGE SCALE GENOMIC DNA]</scope>
    <source>
        <strain evidence="2 3">CECT 7908</strain>
    </source>
</reference>
<evidence type="ECO:0000313" key="3">
    <source>
        <dbReference type="Proteomes" id="UP001589589"/>
    </source>
</evidence>
<sequence length="190" mass="22164">MKKLLHLLLLLFCLISKAQNIDLLKKANKCDFNFARTLSDDIISTAKTKYIFLTSKQSNYLQLVTFVYVKEGITETEKKGIEAYLAIYTGRYELQLDNCITVHFKVNHLGANPDLEIEGTKEYVFDFVKGKFLDLYPFYQKNIEPTATTEKTLTTQIYSVRKDADGYWYNFAKTQVDNLWYLKNMSSRLK</sequence>
<dbReference type="RefSeq" id="WP_290262758.1">
    <property type="nucleotide sequence ID" value="NZ_JAUFQQ010000003.1"/>
</dbReference>
<evidence type="ECO:0000256" key="1">
    <source>
        <dbReference type="SAM" id="SignalP"/>
    </source>
</evidence>